<feature type="non-terminal residue" evidence="1">
    <location>
        <position position="1"/>
    </location>
</feature>
<accession>A0A0B7BY21</accession>
<dbReference type="Gene3D" id="1.20.58.60">
    <property type="match status" value="1"/>
</dbReference>
<protein>
    <submittedName>
        <fullName evidence="1">Uncharacterized protein</fullName>
    </submittedName>
</protein>
<dbReference type="EMBL" id="HACG01051233">
    <property type="protein sequence ID" value="CEK98104.1"/>
    <property type="molecule type" value="Transcribed_RNA"/>
</dbReference>
<reference evidence="1" key="1">
    <citation type="submission" date="2014-12" db="EMBL/GenBank/DDBJ databases">
        <title>Insight into the proteome of Arion vulgaris.</title>
        <authorList>
            <person name="Aradska J."/>
            <person name="Bulat T."/>
            <person name="Smidak R."/>
            <person name="Sarate P."/>
            <person name="Gangsoo J."/>
            <person name="Sialana F."/>
            <person name="Bilban M."/>
            <person name="Lubec G."/>
        </authorList>
    </citation>
    <scope>NUCLEOTIDE SEQUENCE</scope>
    <source>
        <tissue evidence="1">Skin</tissue>
    </source>
</reference>
<dbReference type="AlphaFoldDB" id="A0A0B7BY21"/>
<organism evidence="1">
    <name type="scientific">Arion vulgaris</name>
    <dbReference type="NCBI Taxonomy" id="1028688"/>
    <lineage>
        <taxon>Eukaryota</taxon>
        <taxon>Metazoa</taxon>
        <taxon>Spiralia</taxon>
        <taxon>Lophotrochozoa</taxon>
        <taxon>Mollusca</taxon>
        <taxon>Gastropoda</taxon>
        <taxon>Heterobranchia</taxon>
        <taxon>Euthyneura</taxon>
        <taxon>Panpulmonata</taxon>
        <taxon>Eupulmonata</taxon>
        <taxon>Stylommatophora</taxon>
        <taxon>Helicina</taxon>
        <taxon>Arionoidea</taxon>
        <taxon>Arionidae</taxon>
        <taxon>Arion</taxon>
    </lineage>
</organism>
<sequence length="77" mass="9419">KDFEEFHVQLVKTLTDLETCLTRWDEFEDSYQEFGNWLRETEVLLRTELKYKATLEEKKQCCEEYQLHKEDVTSHQS</sequence>
<name>A0A0B7BY21_9EUPU</name>
<dbReference type="SUPFAM" id="SSF46966">
    <property type="entry name" value="Spectrin repeat"/>
    <property type="match status" value="1"/>
</dbReference>
<feature type="non-terminal residue" evidence="1">
    <location>
        <position position="77"/>
    </location>
</feature>
<proteinExistence type="predicted"/>
<gene>
    <name evidence="1" type="primary">ORF217791</name>
</gene>
<evidence type="ECO:0000313" key="1">
    <source>
        <dbReference type="EMBL" id="CEK98104.1"/>
    </source>
</evidence>